<keyword evidence="3" id="KW-1185">Reference proteome</keyword>
<feature type="compositionally biased region" description="Acidic residues" evidence="1">
    <location>
        <begin position="61"/>
        <end position="70"/>
    </location>
</feature>
<evidence type="ECO:0000256" key="1">
    <source>
        <dbReference type="SAM" id="MobiDB-lite"/>
    </source>
</evidence>
<comment type="caution">
    <text evidence="2">The sequence shown here is derived from an EMBL/GenBank/DDBJ whole genome shotgun (WGS) entry which is preliminary data.</text>
</comment>
<gene>
    <name evidence="2" type="ORF">TWF696_001832</name>
</gene>
<feature type="region of interest" description="Disordered" evidence="1">
    <location>
        <begin position="51"/>
        <end position="70"/>
    </location>
</feature>
<evidence type="ECO:0000313" key="3">
    <source>
        <dbReference type="Proteomes" id="UP001375240"/>
    </source>
</evidence>
<evidence type="ECO:0000313" key="2">
    <source>
        <dbReference type="EMBL" id="KAK6336270.1"/>
    </source>
</evidence>
<organism evidence="2 3">
    <name type="scientific">Orbilia brochopaga</name>
    <dbReference type="NCBI Taxonomy" id="3140254"/>
    <lineage>
        <taxon>Eukaryota</taxon>
        <taxon>Fungi</taxon>
        <taxon>Dikarya</taxon>
        <taxon>Ascomycota</taxon>
        <taxon>Pezizomycotina</taxon>
        <taxon>Orbiliomycetes</taxon>
        <taxon>Orbiliales</taxon>
        <taxon>Orbiliaceae</taxon>
        <taxon>Orbilia</taxon>
    </lineage>
</organism>
<proteinExistence type="predicted"/>
<name>A0AAV9U672_9PEZI</name>
<dbReference type="EMBL" id="JAVHNQ010000011">
    <property type="protein sequence ID" value="KAK6336270.1"/>
    <property type="molecule type" value="Genomic_DNA"/>
</dbReference>
<accession>A0AAV9U672</accession>
<protein>
    <submittedName>
        <fullName evidence="2">Uncharacterized protein</fullName>
    </submittedName>
</protein>
<dbReference type="AlphaFoldDB" id="A0AAV9U672"/>
<sequence>MDNEIQGERQAVNNLAAAEAFKQGVEVWRHNIQLHARKWFPDRVLQQYGLEPIPSGPRMGDDDDEDYWAESDDYGDAMNYERIWIASVYKFN</sequence>
<dbReference type="Proteomes" id="UP001375240">
    <property type="component" value="Unassembled WGS sequence"/>
</dbReference>
<reference evidence="2 3" key="1">
    <citation type="submission" date="2019-10" db="EMBL/GenBank/DDBJ databases">
        <authorList>
            <person name="Palmer J.M."/>
        </authorList>
    </citation>
    <scope>NUCLEOTIDE SEQUENCE [LARGE SCALE GENOMIC DNA]</scope>
    <source>
        <strain evidence="2 3">TWF696</strain>
    </source>
</reference>